<gene>
    <name evidence="1" type="ORF">JMJ35_002070</name>
</gene>
<proteinExistence type="predicted"/>
<comment type="caution">
    <text evidence="1">The sequence shown here is derived from an EMBL/GenBank/DDBJ whole genome shotgun (WGS) entry which is preliminary data.</text>
</comment>
<organism evidence="1 2">
    <name type="scientific">Cladonia borealis</name>
    <dbReference type="NCBI Taxonomy" id="184061"/>
    <lineage>
        <taxon>Eukaryota</taxon>
        <taxon>Fungi</taxon>
        <taxon>Dikarya</taxon>
        <taxon>Ascomycota</taxon>
        <taxon>Pezizomycotina</taxon>
        <taxon>Lecanoromycetes</taxon>
        <taxon>OSLEUM clade</taxon>
        <taxon>Lecanoromycetidae</taxon>
        <taxon>Lecanorales</taxon>
        <taxon>Lecanorineae</taxon>
        <taxon>Cladoniaceae</taxon>
        <taxon>Cladonia</taxon>
    </lineage>
</organism>
<protein>
    <submittedName>
        <fullName evidence="1">Uncharacterized protein</fullName>
    </submittedName>
</protein>
<reference evidence="1" key="1">
    <citation type="submission" date="2023-03" db="EMBL/GenBank/DDBJ databases">
        <title>Complete genome of Cladonia borealis.</title>
        <authorList>
            <person name="Park H."/>
        </authorList>
    </citation>
    <scope>NUCLEOTIDE SEQUENCE</scope>
    <source>
        <strain evidence="1">ANT050790</strain>
    </source>
</reference>
<dbReference type="AlphaFoldDB" id="A0AA39R9P5"/>
<accession>A0AA39R9P5</accession>
<evidence type="ECO:0000313" key="2">
    <source>
        <dbReference type="Proteomes" id="UP001166286"/>
    </source>
</evidence>
<evidence type="ECO:0000313" key="1">
    <source>
        <dbReference type="EMBL" id="KAK0516036.1"/>
    </source>
</evidence>
<dbReference type="EMBL" id="JAFEKC020000003">
    <property type="protein sequence ID" value="KAK0516036.1"/>
    <property type="molecule type" value="Genomic_DNA"/>
</dbReference>
<sequence>MATRASWARSVDTWPLAVDKWNSKPDPIDCTFSDRSKKGSQELLSSFLHGNEDLRDVHKFAGSSSLLSRC</sequence>
<name>A0AA39R9P5_9LECA</name>
<keyword evidence="2" id="KW-1185">Reference proteome</keyword>
<dbReference type="Proteomes" id="UP001166286">
    <property type="component" value="Unassembled WGS sequence"/>
</dbReference>